<dbReference type="Proteomes" id="UP000325081">
    <property type="component" value="Unassembled WGS sequence"/>
</dbReference>
<comment type="caution">
    <text evidence="2">The sequence shown here is derived from an EMBL/GenBank/DDBJ whole genome shotgun (WGS) entry which is preliminary data.</text>
</comment>
<proteinExistence type="predicted"/>
<dbReference type="AlphaFoldDB" id="A0A5A7QGP9"/>
<dbReference type="EMBL" id="BKCP01006960">
    <property type="protein sequence ID" value="GER44509.1"/>
    <property type="molecule type" value="Genomic_DNA"/>
</dbReference>
<sequence length="111" mass="11698">MIDGGALVGRFYGGRWWSSRWPFLRWSTAELSSPVVAIVGDVDVTVDGLTPAIVLGAGGFSGSRSRESNSVFPLPSLSSETLSEEEGSSSQTSNKEKGKAPIPKVNLLAPC</sequence>
<protein>
    <submittedName>
        <fullName evidence="2">Chromosome partition protein Smc</fullName>
    </submittedName>
</protein>
<evidence type="ECO:0000313" key="3">
    <source>
        <dbReference type="Proteomes" id="UP000325081"/>
    </source>
</evidence>
<evidence type="ECO:0000313" key="2">
    <source>
        <dbReference type="EMBL" id="GER44509.1"/>
    </source>
</evidence>
<accession>A0A5A7QGP9</accession>
<organism evidence="2 3">
    <name type="scientific">Striga asiatica</name>
    <name type="common">Asiatic witchweed</name>
    <name type="synonym">Buchnera asiatica</name>
    <dbReference type="NCBI Taxonomy" id="4170"/>
    <lineage>
        <taxon>Eukaryota</taxon>
        <taxon>Viridiplantae</taxon>
        <taxon>Streptophyta</taxon>
        <taxon>Embryophyta</taxon>
        <taxon>Tracheophyta</taxon>
        <taxon>Spermatophyta</taxon>
        <taxon>Magnoliopsida</taxon>
        <taxon>eudicotyledons</taxon>
        <taxon>Gunneridae</taxon>
        <taxon>Pentapetalae</taxon>
        <taxon>asterids</taxon>
        <taxon>lamiids</taxon>
        <taxon>Lamiales</taxon>
        <taxon>Orobanchaceae</taxon>
        <taxon>Buchnereae</taxon>
        <taxon>Striga</taxon>
    </lineage>
</organism>
<feature type="region of interest" description="Disordered" evidence="1">
    <location>
        <begin position="59"/>
        <end position="111"/>
    </location>
</feature>
<name>A0A5A7QGP9_STRAF</name>
<reference evidence="3" key="1">
    <citation type="journal article" date="2019" name="Curr. Biol.">
        <title>Genome Sequence of Striga asiatica Provides Insight into the Evolution of Plant Parasitism.</title>
        <authorList>
            <person name="Yoshida S."/>
            <person name="Kim S."/>
            <person name="Wafula E.K."/>
            <person name="Tanskanen J."/>
            <person name="Kim Y.M."/>
            <person name="Honaas L."/>
            <person name="Yang Z."/>
            <person name="Spallek T."/>
            <person name="Conn C.E."/>
            <person name="Ichihashi Y."/>
            <person name="Cheong K."/>
            <person name="Cui S."/>
            <person name="Der J.P."/>
            <person name="Gundlach H."/>
            <person name="Jiao Y."/>
            <person name="Hori C."/>
            <person name="Ishida J.K."/>
            <person name="Kasahara H."/>
            <person name="Kiba T."/>
            <person name="Kim M.S."/>
            <person name="Koo N."/>
            <person name="Laohavisit A."/>
            <person name="Lee Y.H."/>
            <person name="Lumba S."/>
            <person name="McCourt P."/>
            <person name="Mortimer J.C."/>
            <person name="Mutuku J.M."/>
            <person name="Nomura T."/>
            <person name="Sasaki-Sekimoto Y."/>
            <person name="Seto Y."/>
            <person name="Wang Y."/>
            <person name="Wakatake T."/>
            <person name="Sakakibara H."/>
            <person name="Demura T."/>
            <person name="Yamaguchi S."/>
            <person name="Yoneyama K."/>
            <person name="Manabe R.I."/>
            <person name="Nelson D.C."/>
            <person name="Schulman A.H."/>
            <person name="Timko M.P."/>
            <person name="dePamphilis C.W."/>
            <person name="Choi D."/>
            <person name="Shirasu K."/>
        </authorList>
    </citation>
    <scope>NUCLEOTIDE SEQUENCE [LARGE SCALE GENOMIC DNA]</scope>
    <source>
        <strain evidence="3">cv. UVA1</strain>
    </source>
</reference>
<gene>
    <name evidence="2" type="ORF">STAS_21417</name>
</gene>
<keyword evidence="3" id="KW-1185">Reference proteome</keyword>
<evidence type="ECO:0000256" key="1">
    <source>
        <dbReference type="SAM" id="MobiDB-lite"/>
    </source>
</evidence>